<keyword evidence="1" id="KW-0812">Transmembrane</keyword>
<dbReference type="InterPro" id="IPR003399">
    <property type="entry name" value="Mce/MlaD"/>
</dbReference>
<evidence type="ECO:0000256" key="1">
    <source>
        <dbReference type="SAM" id="Phobius"/>
    </source>
</evidence>
<proteinExistence type="predicted"/>
<comment type="caution">
    <text evidence="3">The sequence shown here is derived from an EMBL/GenBank/DDBJ whole genome shotgun (WGS) entry which is preliminary data.</text>
</comment>
<feature type="domain" description="Mce/MlaD" evidence="2">
    <location>
        <begin position="35"/>
        <end position="112"/>
    </location>
</feature>
<evidence type="ECO:0000259" key="2">
    <source>
        <dbReference type="Pfam" id="PF02470"/>
    </source>
</evidence>
<dbReference type="InterPro" id="IPR052336">
    <property type="entry name" value="MlaD_Phospholipid_Transporter"/>
</dbReference>
<gene>
    <name evidence="3" type="ORF">GCM10023091_01900</name>
</gene>
<dbReference type="EMBL" id="BAABEY010000001">
    <property type="protein sequence ID" value="GAA4431345.1"/>
    <property type="molecule type" value="Genomic_DNA"/>
</dbReference>
<keyword evidence="1" id="KW-0472">Membrane</keyword>
<dbReference type="PANTHER" id="PTHR33371">
    <property type="entry name" value="INTERMEMBRANE PHOSPHOLIPID TRANSPORT SYSTEM BINDING PROTEIN MLAD-RELATED"/>
    <property type="match status" value="1"/>
</dbReference>
<dbReference type="RefSeq" id="WP_345026116.1">
    <property type="nucleotide sequence ID" value="NZ_BAABEY010000001.1"/>
</dbReference>
<dbReference type="Proteomes" id="UP001501508">
    <property type="component" value="Unassembled WGS sequence"/>
</dbReference>
<keyword evidence="4" id="KW-1185">Reference proteome</keyword>
<sequence length="329" mass="35423">MSKEVKVGLLAAISLVVLYFGFHFLKGSDIFSRSNIYYVEYDNVDGLTSSNPVLLNGYPVGRVVQIDLVPEKNNMLRVSLDVRKNLPLPEGTKAVLVDGGLLGGKAVRLQMGTSKVMLPNKSLLVSEKEAGLMALLQSQATPVLSHADSLMVNLAIVSEGFKQTGETLNKVLANFDQTGNSLNSILNENKGKIAGLMANLSKLSESLVETEKGIKPLLANANTLVDSLNALSLGATINKAHQTIGELQTLLAGIKAGEGTAGKLLTDDALYQNLNYTMMSLNQLLANFREHPKRYINVSVFGKKDRGPAVSPIDTLLKFKEPAPDTTSR</sequence>
<organism evidence="3 4">
    <name type="scientific">Ravibacter arvi</name>
    <dbReference type="NCBI Taxonomy" id="2051041"/>
    <lineage>
        <taxon>Bacteria</taxon>
        <taxon>Pseudomonadati</taxon>
        <taxon>Bacteroidota</taxon>
        <taxon>Cytophagia</taxon>
        <taxon>Cytophagales</taxon>
        <taxon>Spirosomataceae</taxon>
        <taxon>Ravibacter</taxon>
    </lineage>
</organism>
<dbReference type="Pfam" id="PF02470">
    <property type="entry name" value="MlaD"/>
    <property type="match status" value="1"/>
</dbReference>
<feature type="transmembrane region" description="Helical" evidence="1">
    <location>
        <begin position="7"/>
        <end position="25"/>
    </location>
</feature>
<reference evidence="4" key="1">
    <citation type="journal article" date="2019" name="Int. J. Syst. Evol. Microbiol.">
        <title>The Global Catalogue of Microorganisms (GCM) 10K type strain sequencing project: providing services to taxonomists for standard genome sequencing and annotation.</title>
        <authorList>
            <consortium name="The Broad Institute Genomics Platform"/>
            <consortium name="The Broad Institute Genome Sequencing Center for Infectious Disease"/>
            <person name="Wu L."/>
            <person name="Ma J."/>
        </authorList>
    </citation>
    <scope>NUCLEOTIDE SEQUENCE [LARGE SCALE GENOMIC DNA]</scope>
    <source>
        <strain evidence="4">JCM 31920</strain>
    </source>
</reference>
<keyword evidence="1" id="KW-1133">Transmembrane helix</keyword>
<name>A0ABP8LL43_9BACT</name>
<evidence type="ECO:0000313" key="3">
    <source>
        <dbReference type="EMBL" id="GAA4431345.1"/>
    </source>
</evidence>
<protein>
    <submittedName>
        <fullName evidence="3">MlaD family protein</fullName>
    </submittedName>
</protein>
<evidence type="ECO:0000313" key="4">
    <source>
        <dbReference type="Proteomes" id="UP001501508"/>
    </source>
</evidence>
<accession>A0ABP8LL43</accession>
<dbReference type="PANTHER" id="PTHR33371:SF4">
    <property type="entry name" value="INTERMEMBRANE PHOSPHOLIPID TRANSPORT SYSTEM BINDING PROTEIN MLAD"/>
    <property type="match status" value="1"/>
</dbReference>